<dbReference type="PROSITE" id="PS50893">
    <property type="entry name" value="ABC_TRANSPORTER_2"/>
    <property type="match status" value="1"/>
</dbReference>
<dbReference type="SUPFAM" id="SSF52540">
    <property type="entry name" value="P-loop containing nucleoside triphosphate hydrolases"/>
    <property type="match status" value="1"/>
</dbReference>
<dbReference type="GO" id="GO:0030253">
    <property type="term" value="P:protein secretion by the type I secretion system"/>
    <property type="evidence" value="ECO:0007669"/>
    <property type="project" value="InterPro"/>
</dbReference>
<name>A0A2A4CJU3_9RHOB</name>
<dbReference type="PANTHER" id="PTHR24221">
    <property type="entry name" value="ATP-BINDING CASSETTE SUB-FAMILY B"/>
    <property type="match status" value="1"/>
</dbReference>
<feature type="transmembrane region" description="Helical" evidence="7">
    <location>
        <begin position="254"/>
        <end position="271"/>
    </location>
</feature>
<feature type="transmembrane region" description="Helical" evidence="7">
    <location>
        <begin position="58"/>
        <end position="79"/>
    </location>
</feature>
<dbReference type="GO" id="GO:0005886">
    <property type="term" value="C:plasma membrane"/>
    <property type="evidence" value="ECO:0007669"/>
    <property type="project" value="UniProtKB-SubCell"/>
</dbReference>
<dbReference type="RefSeq" id="WP_096433325.1">
    <property type="nucleotide sequence ID" value="NZ_NTJD01000006.1"/>
</dbReference>
<dbReference type="Pfam" id="PF00005">
    <property type="entry name" value="ABC_tran"/>
    <property type="match status" value="1"/>
</dbReference>
<evidence type="ECO:0000256" key="6">
    <source>
        <dbReference type="ARBA" id="ARBA00023136"/>
    </source>
</evidence>
<evidence type="ECO:0000256" key="3">
    <source>
        <dbReference type="ARBA" id="ARBA00022741"/>
    </source>
</evidence>
<feature type="transmembrane region" description="Helical" evidence="7">
    <location>
        <begin position="160"/>
        <end position="178"/>
    </location>
</feature>
<dbReference type="OrthoDB" id="9808328at2"/>
<dbReference type="PANTHER" id="PTHR24221:SF248">
    <property type="entry name" value="ABC TRANSPORTER TRANSMEMBRANE REGION"/>
    <property type="match status" value="1"/>
</dbReference>
<keyword evidence="11" id="KW-1185">Reference proteome</keyword>
<keyword evidence="4" id="KW-0067">ATP-binding</keyword>
<gene>
    <name evidence="10" type="ORF">CLN94_08860</name>
</gene>
<evidence type="ECO:0000259" key="9">
    <source>
        <dbReference type="PROSITE" id="PS50929"/>
    </source>
</evidence>
<dbReference type="InterPro" id="IPR027417">
    <property type="entry name" value="P-loop_NTPase"/>
</dbReference>
<evidence type="ECO:0000256" key="4">
    <source>
        <dbReference type="ARBA" id="ARBA00022840"/>
    </source>
</evidence>
<feature type="domain" description="ABC transmembrane type-1" evidence="9">
    <location>
        <begin position="28"/>
        <end position="304"/>
    </location>
</feature>
<proteinExistence type="predicted"/>
<feature type="transmembrane region" description="Helical" evidence="7">
    <location>
        <begin position="21"/>
        <end position="46"/>
    </location>
</feature>
<accession>A0A2A4CJU3</accession>
<dbReference type="Proteomes" id="UP000243507">
    <property type="component" value="Unassembled WGS sequence"/>
</dbReference>
<comment type="caution">
    <text evidence="10">The sequence shown here is derived from an EMBL/GenBank/DDBJ whole genome shotgun (WGS) entry which is preliminary data.</text>
</comment>
<dbReference type="InterPro" id="IPR010128">
    <property type="entry name" value="ATPase_T1SS_PrtD-like"/>
</dbReference>
<dbReference type="GO" id="GO:0140359">
    <property type="term" value="F:ABC-type transporter activity"/>
    <property type="evidence" value="ECO:0007669"/>
    <property type="project" value="InterPro"/>
</dbReference>
<dbReference type="NCBIfam" id="TIGR01842">
    <property type="entry name" value="type_I_sec_PrtD"/>
    <property type="match status" value="1"/>
</dbReference>
<dbReference type="PROSITE" id="PS50929">
    <property type="entry name" value="ABC_TM1F"/>
    <property type="match status" value="1"/>
</dbReference>
<evidence type="ECO:0000259" key="8">
    <source>
        <dbReference type="PROSITE" id="PS50893"/>
    </source>
</evidence>
<dbReference type="InterPro" id="IPR017871">
    <property type="entry name" value="ABC_transporter-like_CS"/>
</dbReference>
<evidence type="ECO:0000313" key="10">
    <source>
        <dbReference type="EMBL" id="PCD76293.1"/>
    </source>
</evidence>
<dbReference type="GO" id="GO:0034040">
    <property type="term" value="F:ATPase-coupled lipid transmembrane transporter activity"/>
    <property type="evidence" value="ECO:0007669"/>
    <property type="project" value="TreeGrafter"/>
</dbReference>
<evidence type="ECO:0000313" key="11">
    <source>
        <dbReference type="Proteomes" id="UP000243507"/>
    </source>
</evidence>
<keyword evidence="6 7" id="KW-0472">Membrane</keyword>
<evidence type="ECO:0000256" key="2">
    <source>
        <dbReference type="ARBA" id="ARBA00022692"/>
    </source>
</evidence>
<dbReference type="AlphaFoldDB" id="A0A2A4CJU3"/>
<dbReference type="GO" id="GO:0030256">
    <property type="term" value="C:type I protein secretion system complex"/>
    <property type="evidence" value="ECO:0007669"/>
    <property type="project" value="InterPro"/>
</dbReference>
<evidence type="ECO:0000256" key="7">
    <source>
        <dbReference type="SAM" id="Phobius"/>
    </source>
</evidence>
<sequence length="583" mass="61455">MTHHPDQQTGARELRAAHRPLRGLVLSAALFSAFVNLLMLTGPLFMLQVYDRVLSSRALETLTALFLLVVFLFVIMGLLDGARARVMSRIAAALQARLEGRVFSAVLRRSSALPGDRLAATGMRDLEAVQKFVASPALIACLDLPFTPLFLGAIFVFHPWLGVLALTGGAILVAVTLINQRMTQASVLQAAQADIAANRLSDQLRDEAELIQALGMRDASFARWLLAREAASGAGLTASDLGSSFSVGSKTFRMMLQSAMLALGAWLVLRAELSPGAMIAASILMGRALAPVEQVIAGWPLLGRARASWGRLALLLGATPPEAPRTALPRPRAHLEAKQLSIAPPGQKVASLRGLSFTLEPGTAMGVIGPSGAGKSTLARAICGVWPPAAGWIRLDGATLDQYEPDVRGQLIGYLPQRVTLFDGTIAENIARLAAAPDAEAVVEAAKRAAAHQMILDLPEGYDTRVTQSGGRLSGGQIQRIGLARALYGNPVLLVLDEPNANLDNEGSQAMNAAIRAMKASGGAVMIMAHRPAAIAECDSVMVLDNGVCRALGPRDQVLKAVLANAQEIGRGPQGRIQPGGVA</sequence>
<feature type="transmembrane region" description="Helical" evidence="7">
    <location>
        <begin position="132"/>
        <end position="154"/>
    </location>
</feature>
<dbReference type="EMBL" id="NTJD01000006">
    <property type="protein sequence ID" value="PCD76293.1"/>
    <property type="molecule type" value="Genomic_DNA"/>
</dbReference>
<keyword evidence="3" id="KW-0547">Nucleotide-binding</keyword>
<keyword evidence="5 7" id="KW-1133">Transmembrane helix</keyword>
<dbReference type="InterPro" id="IPR003439">
    <property type="entry name" value="ABC_transporter-like_ATP-bd"/>
</dbReference>
<dbReference type="GO" id="GO:0005524">
    <property type="term" value="F:ATP binding"/>
    <property type="evidence" value="ECO:0007669"/>
    <property type="project" value="UniProtKB-KW"/>
</dbReference>
<dbReference type="InterPro" id="IPR003593">
    <property type="entry name" value="AAA+_ATPase"/>
</dbReference>
<dbReference type="Gene3D" id="1.20.1560.10">
    <property type="entry name" value="ABC transporter type 1, transmembrane domain"/>
    <property type="match status" value="1"/>
</dbReference>
<protein>
    <submittedName>
        <fullName evidence="10">Type I secretion system permease/ATPase</fullName>
    </submittedName>
</protein>
<evidence type="ECO:0000256" key="5">
    <source>
        <dbReference type="ARBA" id="ARBA00022989"/>
    </source>
</evidence>
<organism evidence="10 11">
    <name type="scientific">Pseudothioclava arenosa</name>
    <dbReference type="NCBI Taxonomy" id="1795308"/>
    <lineage>
        <taxon>Bacteria</taxon>
        <taxon>Pseudomonadati</taxon>
        <taxon>Pseudomonadota</taxon>
        <taxon>Alphaproteobacteria</taxon>
        <taxon>Rhodobacterales</taxon>
        <taxon>Paracoccaceae</taxon>
        <taxon>Pseudothioclava</taxon>
    </lineage>
</organism>
<keyword evidence="2 7" id="KW-0812">Transmembrane</keyword>
<dbReference type="InterPro" id="IPR039421">
    <property type="entry name" value="Type_1_exporter"/>
</dbReference>
<dbReference type="Gene3D" id="3.40.50.300">
    <property type="entry name" value="P-loop containing nucleotide triphosphate hydrolases"/>
    <property type="match status" value="1"/>
</dbReference>
<reference evidence="10 11" key="1">
    <citation type="submission" date="2017-09" db="EMBL/GenBank/DDBJ databases">
        <title>A multilocus sequence analysis scheme for characterization of bacteria in the genus Thioclava.</title>
        <authorList>
            <person name="Liu Y."/>
            <person name="Shao Z."/>
        </authorList>
    </citation>
    <scope>NUCLEOTIDE SEQUENCE [LARGE SCALE GENOMIC DNA]</scope>
    <source>
        <strain evidence="10 11">CAU 1312</strain>
    </source>
</reference>
<dbReference type="SMART" id="SM00382">
    <property type="entry name" value="AAA"/>
    <property type="match status" value="1"/>
</dbReference>
<evidence type="ECO:0000256" key="1">
    <source>
        <dbReference type="ARBA" id="ARBA00004651"/>
    </source>
</evidence>
<dbReference type="SUPFAM" id="SSF90123">
    <property type="entry name" value="ABC transporter transmembrane region"/>
    <property type="match status" value="1"/>
</dbReference>
<dbReference type="InterPro" id="IPR011527">
    <property type="entry name" value="ABC1_TM_dom"/>
</dbReference>
<dbReference type="Pfam" id="PF00664">
    <property type="entry name" value="ABC_membrane"/>
    <property type="match status" value="1"/>
</dbReference>
<dbReference type="GO" id="GO:0016887">
    <property type="term" value="F:ATP hydrolysis activity"/>
    <property type="evidence" value="ECO:0007669"/>
    <property type="project" value="InterPro"/>
</dbReference>
<comment type="subcellular location">
    <subcellularLocation>
        <location evidence="1">Cell membrane</location>
        <topology evidence="1">Multi-pass membrane protein</topology>
    </subcellularLocation>
</comment>
<dbReference type="PROSITE" id="PS00211">
    <property type="entry name" value="ABC_TRANSPORTER_1"/>
    <property type="match status" value="1"/>
</dbReference>
<feature type="domain" description="ABC transporter" evidence="8">
    <location>
        <begin position="335"/>
        <end position="571"/>
    </location>
</feature>
<dbReference type="InterPro" id="IPR036640">
    <property type="entry name" value="ABC1_TM_sf"/>
</dbReference>